<keyword evidence="4" id="KW-0206">Cytoskeleton</keyword>
<evidence type="ECO:0000313" key="7">
    <source>
        <dbReference type="EMBL" id="KAH3816218.1"/>
    </source>
</evidence>
<reference evidence="7" key="2">
    <citation type="submission" date="2020-11" db="EMBL/GenBank/DDBJ databases">
        <authorList>
            <person name="McCartney M.A."/>
            <person name="Auch B."/>
            <person name="Kono T."/>
            <person name="Mallez S."/>
            <person name="Becker A."/>
            <person name="Gohl D.M."/>
            <person name="Silverstein K.A.T."/>
            <person name="Koren S."/>
            <person name="Bechman K.B."/>
            <person name="Herman A."/>
            <person name="Abrahante J.E."/>
            <person name="Garbe J."/>
        </authorList>
    </citation>
    <scope>NUCLEOTIDE SEQUENCE</scope>
    <source>
        <strain evidence="7">Duluth1</strain>
        <tissue evidence="7">Whole animal</tissue>
    </source>
</reference>
<reference evidence="7" key="1">
    <citation type="journal article" date="2019" name="bioRxiv">
        <title>The Genome of the Zebra Mussel, Dreissena polymorpha: A Resource for Invasive Species Research.</title>
        <authorList>
            <person name="McCartney M.A."/>
            <person name="Auch B."/>
            <person name="Kono T."/>
            <person name="Mallez S."/>
            <person name="Zhang Y."/>
            <person name="Obille A."/>
            <person name="Becker A."/>
            <person name="Abrahante J.E."/>
            <person name="Garbe J."/>
            <person name="Badalamenti J.P."/>
            <person name="Herman A."/>
            <person name="Mangelson H."/>
            <person name="Liachko I."/>
            <person name="Sullivan S."/>
            <person name="Sone E.D."/>
            <person name="Koren S."/>
            <person name="Silverstein K.A.T."/>
            <person name="Beckman K.B."/>
            <person name="Gohl D.M."/>
        </authorList>
    </citation>
    <scope>NUCLEOTIDE SEQUENCE</scope>
    <source>
        <strain evidence="7">Duluth1</strain>
        <tissue evidence="7">Whole animal</tissue>
    </source>
</reference>
<evidence type="ECO:0000256" key="4">
    <source>
        <dbReference type="ARBA" id="ARBA00023212"/>
    </source>
</evidence>
<dbReference type="GO" id="GO:0035082">
    <property type="term" value="P:axoneme assembly"/>
    <property type="evidence" value="ECO:0007669"/>
    <property type="project" value="InterPro"/>
</dbReference>
<dbReference type="EMBL" id="JAIWYP010000005">
    <property type="protein sequence ID" value="KAH3816218.1"/>
    <property type="molecule type" value="Genomic_DNA"/>
</dbReference>
<proteinExistence type="inferred from homology"/>
<dbReference type="GO" id="GO:0005879">
    <property type="term" value="C:axonemal microtubule"/>
    <property type="evidence" value="ECO:0007669"/>
    <property type="project" value="InterPro"/>
</dbReference>
<dbReference type="AlphaFoldDB" id="A0A9D4GGA0"/>
<comment type="subcellular location">
    <subcellularLocation>
        <location evidence="1">Cell projection</location>
        <location evidence="1">Cilium</location>
    </subcellularLocation>
    <subcellularLocation>
        <location evidence="2">Cytoplasm</location>
        <location evidence="2">Cytoskeleton</location>
    </subcellularLocation>
</comment>
<dbReference type="PANTHER" id="PTHR20899">
    <property type="entry name" value="PIERCE HOMOLOG"/>
    <property type="match status" value="1"/>
</dbReference>
<comment type="similarity">
    <text evidence="6">Belongs to the PIERCE1 family.</text>
</comment>
<dbReference type="PANTHER" id="PTHR20899:SF1">
    <property type="entry name" value="PIERCER OF MICROTUBULE WALL 1 PROTEIN"/>
    <property type="match status" value="1"/>
</dbReference>
<evidence type="ECO:0000256" key="3">
    <source>
        <dbReference type="ARBA" id="ARBA00022490"/>
    </source>
</evidence>
<dbReference type="Pfam" id="PF14892">
    <property type="entry name" value="PIRC1_2"/>
    <property type="match status" value="1"/>
</dbReference>
<name>A0A9D4GGA0_DREPO</name>
<evidence type="ECO:0000256" key="5">
    <source>
        <dbReference type="ARBA" id="ARBA00023273"/>
    </source>
</evidence>
<keyword evidence="3" id="KW-0963">Cytoplasm</keyword>
<sequence length="104" mass="11842">MIVVADDDDGNRNAIDEISAEVLNQRSKSTCLWIIKQDWFQGYGGKNQHRMYRTSAATYVAKKPSVHTMPASFHCRSHKFLEHLGKCGMYRNHSLNTALDNSKV</sequence>
<gene>
    <name evidence="7" type="ORF">DPMN_117730</name>
</gene>
<accession>A0A9D4GGA0</accession>
<dbReference type="Proteomes" id="UP000828390">
    <property type="component" value="Unassembled WGS sequence"/>
</dbReference>
<protein>
    <submittedName>
        <fullName evidence="7">Uncharacterized protein</fullName>
    </submittedName>
</protein>
<evidence type="ECO:0000256" key="6">
    <source>
        <dbReference type="ARBA" id="ARBA00038014"/>
    </source>
</evidence>
<evidence type="ECO:0000313" key="8">
    <source>
        <dbReference type="Proteomes" id="UP000828390"/>
    </source>
</evidence>
<evidence type="ECO:0000256" key="1">
    <source>
        <dbReference type="ARBA" id="ARBA00004138"/>
    </source>
</evidence>
<organism evidence="7 8">
    <name type="scientific">Dreissena polymorpha</name>
    <name type="common">Zebra mussel</name>
    <name type="synonym">Mytilus polymorpha</name>
    <dbReference type="NCBI Taxonomy" id="45954"/>
    <lineage>
        <taxon>Eukaryota</taxon>
        <taxon>Metazoa</taxon>
        <taxon>Spiralia</taxon>
        <taxon>Lophotrochozoa</taxon>
        <taxon>Mollusca</taxon>
        <taxon>Bivalvia</taxon>
        <taxon>Autobranchia</taxon>
        <taxon>Heteroconchia</taxon>
        <taxon>Euheterodonta</taxon>
        <taxon>Imparidentia</taxon>
        <taxon>Neoheterodontei</taxon>
        <taxon>Myida</taxon>
        <taxon>Dreissenoidea</taxon>
        <taxon>Dreissenidae</taxon>
        <taxon>Dreissena</taxon>
    </lineage>
</organism>
<keyword evidence="5" id="KW-0966">Cell projection</keyword>
<dbReference type="InterPro" id="IPR026507">
    <property type="entry name" value="PIRC1/2"/>
</dbReference>
<comment type="caution">
    <text evidence="7">The sequence shown here is derived from an EMBL/GenBank/DDBJ whole genome shotgun (WGS) entry which is preliminary data.</text>
</comment>
<evidence type="ECO:0000256" key="2">
    <source>
        <dbReference type="ARBA" id="ARBA00004245"/>
    </source>
</evidence>
<keyword evidence="8" id="KW-1185">Reference proteome</keyword>